<accession>A0A561PA70</accession>
<evidence type="ECO:0000313" key="3">
    <source>
        <dbReference type="Proteomes" id="UP000320811"/>
    </source>
</evidence>
<dbReference type="EMBL" id="VIWO01000010">
    <property type="protein sequence ID" value="TWF34968.1"/>
    <property type="molecule type" value="Genomic_DNA"/>
</dbReference>
<reference evidence="2 3" key="1">
    <citation type="submission" date="2019-06" db="EMBL/GenBank/DDBJ databases">
        <title>Sorghum-associated microbial communities from plants grown in Nebraska, USA.</title>
        <authorList>
            <person name="Schachtman D."/>
        </authorList>
    </citation>
    <scope>NUCLEOTIDE SEQUENCE [LARGE SCALE GENOMIC DNA]</scope>
    <source>
        <strain evidence="2 3">1209</strain>
    </source>
</reference>
<keyword evidence="3" id="KW-1185">Reference proteome</keyword>
<organism evidence="2 3">
    <name type="scientific">Chitinophaga polysaccharea</name>
    <dbReference type="NCBI Taxonomy" id="1293035"/>
    <lineage>
        <taxon>Bacteria</taxon>
        <taxon>Pseudomonadati</taxon>
        <taxon>Bacteroidota</taxon>
        <taxon>Chitinophagia</taxon>
        <taxon>Chitinophagales</taxon>
        <taxon>Chitinophagaceae</taxon>
        <taxon>Chitinophaga</taxon>
    </lineage>
</organism>
<gene>
    <name evidence="2" type="ORF">FHW36_110169</name>
</gene>
<evidence type="ECO:0000256" key="1">
    <source>
        <dbReference type="SAM" id="SignalP"/>
    </source>
</evidence>
<keyword evidence="1" id="KW-0732">Signal</keyword>
<feature type="signal peptide" evidence="1">
    <location>
        <begin position="1"/>
        <end position="19"/>
    </location>
</feature>
<feature type="chain" id="PRO_5022125016" description="Alginate export protein" evidence="1">
    <location>
        <begin position="20"/>
        <end position="384"/>
    </location>
</feature>
<proteinExistence type="predicted"/>
<evidence type="ECO:0008006" key="4">
    <source>
        <dbReference type="Google" id="ProtNLM"/>
    </source>
</evidence>
<dbReference type="AlphaFoldDB" id="A0A561PA70"/>
<dbReference type="Proteomes" id="UP000320811">
    <property type="component" value="Unassembled WGS sequence"/>
</dbReference>
<evidence type="ECO:0000313" key="2">
    <source>
        <dbReference type="EMBL" id="TWF34968.1"/>
    </source>
</evidence>
<dbReference type="OrthoDB" id="5383458at2"/>
<protein>
    <recommendedName>
        <fullName evidence="4">Alginate export protein</fullName>
    </recommendedName>
</protein>
<name>A0A561PA70_9BACT</name>
<comment type="caution">
    <text evidence="2">The sequence shown here is derived from an EMBL/GenBank/DDBJ whole genome shotgun (WGS) entry which is preliminary data.</text>
</comment>
<sequence length="384" mass="44161">MRKLLLWCFVLLPALTTNAQDSTVIPHKLTVNGYIKDLQTLTFDKDFNDLVAGNLIHNRINVKWKPSVEISGVAEFRNRLFWGEEVKLIPHFASLLKNENEAIDMQKIWIESSSLVLLTNIERLYFDYNNDKLNLRIGRQRINWGVNATWNPNDIFNSYNFLDFDYEERPGVDAGKIRYLLRNSSNVEFAYSYMDKEDGGIAAVKYALDKWNYDLQFIAGWYHNQLTAGAGWAGSIGDAGFKGEAQYFFAGKDSVSHLNLALEGDYMFRKGWYLNLGVLFNNRGLNRPVGNWSTLDLVLSPENLMPTKWNLIVKCAREITPLLSVNITVLYSPGANLTIFYPSLQYSIATNLDVNFVWQSFYAGQNHGFEAINHRAFLRLKWNF</sequence>